<evidence type="ECO:0000256" key="11">
    <source>
        <dbReference type="SAM" id="Phobius"/>
    </source>
</evidence>
<keyword evidence="13" id="KW-1185">Reference proteome</keyword>
<accession>A0A7L4YK27</accession>
<evidence type="ECO:0000256" key="8">
    <source>
        <dbReference type="ARBA" id="ARBA00023136"/>
    </source>
</evidence>
<sequence>MKLEAFIFGLCAAFLFVCGIVYGFVTDPIEPVGFAALLLSGGLCLFIGGYFWFISRRIDERPEDRADGEVIEGAGELGFFAPGSYYPIGLAAACTLTAIGVAFFYPWLIGVGSIAVLIAVVGLMFEFYTGQNTTGREH</sequence>
<evidence type="ECO:0000256" key="7">
    <source>
        <dbReference type="ARBA" id="ARBA00022989"/>
    </source>
</evidence>
<evidence type="ECO:0000256" key="4">
    <source>
        <dbReference type="ARBA" id="ARBA00022475"/>
    </source>
</evidence>
<evidence type="ECO:0000256" key="3">
    <source>
        <dbReference type="ARBA" id="ARBA00006870"/>
    </source>
</evidence>
<proteinExistence type="inferred from homology"/>
<dbReference type="Pfam" id="PF12270">
    <property type="entry name" value="Cyt_c_ox_IV"/>
    <property type="match status" value="1"/>
</dbReference>
<dbReference type="PIRSF" id="PIRSF017385">
    <property type="entry name" value="CtaF"/>
    <property type="match status" value="1"/>
</dbReference>
<reference evidence="12 13" key="1">
    <citation type="journal article" date="2018" name="Int. J. Syst. Evol. Microbiol.">
        <title>Epidermidibacterium keratini gen. nov., sp. nov., a member of the family Sporichthyaceae, isolated from keratin epidermis.</title>
        <authorList>
            <person name="Lee D.G."/>
            <person name="Trujillo M.E."/>
            <person name="Kang S."/>
            <person name="Nam J.J."/>
            <person name="Kim Y.J."/>
        </authorList>
    </citation>
    <scope>NUCLEOTIDE SEQUENCE [LARGE SCALE GENOMIC DNA]</scope>
    <source>
        <strain evidence="12 13">EPI-7</strain>
    </source>
</reference>
<gene>
    <name evidence="12" type="ORF">EK0264_02135</name>
</gene>
<evidence type="ECO:0000256" key="5">
    <source>
        <dbReference type="ARBA" id="ARBA00022692"/>
    </source>
</evidence>
<comment type="catalytic activity">
    <reaction evidence="9 10">
        <text>4 Fe(II)-[cytochrome c] + O2 + 8 H(+)(in) = 4 Fe(III)-[cytochrome c] + 2 H2O + 4 H(+)(out)</text>
        <dbReference type="Rhea" id="RHEA:11436"/>
        <dbReference type="Rhea" id="RHEA-COMP:10350"/>
        <dbReference type="Rhea" id="RHEA-COMP:14399"/>
        <dbReference type="ChEBI" id="CHEBI:15377"/>
        <dbReference type="ChEBI" id="CHEBI:15378"/>
        <dbReference type="ChEBI" id="CHEBI:15379"/>
        <dbReference type="ChEBI" id="CHEBI:29033"/>
        <dbReference type="ChEBI" id="CHEBI:29034"/>
        <dbReference type="EC" id="7.1.1.9"/>
    </reaction>
</comment>
<evidence type="ECO:0000256" key="2">
    <source>
        <dbReference type="ARBA" id="ARBA00004651"/>
    </source>
</evidence>
<keyword evidence="6 10" id="KW-1278">Translocase</keyword>
<evidence type="ECO:0000313" key="13">
    <source>
        <dbReference type="Proteomes" id="UP000463857"/>
    </source>
</evidence>
<dbReference type="EC" id="7.1.1.9" evidence="10"/>
<feature type="transmembrane region" description="Helical" evidence="11">
    <location>
        <begin position="111"/>
        <end position="129"/>
    </location>
</feature>
<evidence type="ECO:0000313" key="12">
    <source>
        <dbReference type="EMBL" id="QHB99203.1"/>
    </source>
</evidence>
<dbReference type="RefSeq" id="WP_159542450.1">
    <property type="nucleotide sequence ID" value="NZ_CP047156.1"/>
</dbReference>
<dbReference type="OrthoDB" id="5244617at2"/>
<organism evidence="12 13">
    <name type="scientific">Epidermidibacterium keratini</name>
    <dbReference type="NCBI Taxonomy" id="1891644"/>
    <lineage>
        <taxon>Bacteria</taxon>
        <taxon>Bacillati</taxon>
        <taxon>Actinomycetota</taxon>
        <taxon>Actinomycetes</taxon>
        <taxon>Sporichthyales</taxon>
        <taxon>Sporichthyaceae</taxon>
        <taxon>Epidermidibacterium</taxon>
    </lineage>
</organism>
<keyword evidence="5 11" id="KW-0812">Transmembrane</keyword>
<dbReference type="GO" id="GO:0022900">
    <property type="term" value="P:electron transport chain"/>
    <property type="evidence" value="ECO:0007669"/>
    <property type="project" value="InterPro"/>
</dbReference>
<evidence type="ECO:0000256" key="10">
    <source>
        <dbReference type="PIRNR" id="PIRNR017385"/>
    </source>
</evidence>
<dbReference type="Proteomes" id="UP000463857">
    <property type="component" value="Chromosome"/>
</dbReference>
<evidence type="ECO:0000256" key="1">
    <source>
        <dbReference type="ARBA" id="ARBA00002536"/>
    </source>
</evidence>
<comment type="subunit">
    <text evidence="10">Associates with subunits I, II and III to form cytochrome c oxidase.</text>
</comment>
<keyword evidence="4 10" id="KW-1003">Cell membrane</keyword>
<dbReference type="GO" id="GO:0004129">
    <property type="term" value="F:cytochrome-c oxidase activity"/>
    <property type="evidence" value="ECO:0007669"/>
    <property type="project" value="UniProtKB-EC"/>
</dbReference>
<keyword evidence="7 11" id="KW-1133">Transmembrane helix</keyword>
<protein>
    <recommendedName>
        <fullName evidence="10">Cytochrome c oxidase polypeptide 4</fullName>
        <ecNumber evidence="10">7.1.1.9</ecNumber>
    </recommendedName>
    <alternativeName>
        <fullName evidence="10">Cytochrome aa3 subunit 4</fullName>
    </alternativeName>
    <alternativeName>
        <fullName evidence="10">Cytochrome c oxidase polypeptide IV</fullName>
    </alternativeName>
</protein>
<evidence type="ECO:0000256" key="6">
    <source>
        <dbReference type="ARBA" id="ARBA00022967"/>
    </source>
</evidence>
<dbReference type="EMBL" id="CP047156">
    <property type="protein sequence ID" value="QHB99203.1"/>
    <property type="molecule type" value="Genomic_DNA"/>
</dbReference>
<dbReference type="KEGG" id="eke:EK0264_02135"/>
<name>A0A7L4YK27_9ACTN</name>
<dbReference type="AlphaFoldDB" id="A0A7L4YK27"/>
<dbReference type="InterPro" id="IPR021050">
    <property type="entry name" value="Cyt_c_oxidase_su4_actinobac"/>
</dbReference>
<evidence type="ECO:0000256" key="9">
    <source>
        <dbReference type="ARBA" id="ARBA00047816"/>
    </source>
</evidence>
<feature type="transmembrane region" description="Helical" evidence="11">
    <location>
        <begin position="33"/>
        <end position="53"/>
    </location>
</feature>
<dbReference type="GO" id="GO:0005886">
    <property type="term" value="C:plasma membrane"/>
    <property type="evidence" value="ECO:0007669"/>
    <property type="project" value="UniProtKB-SubCell"/>
</dbReference>
<dbReference type="InParanoid" id="A0A7L4YK27"/>
<comment type="similarity">
    <text evidence="3 10">Belongs to the cytochrome c oxidase bacterial subunit CtaF family.</text>
</comment>
<feature type="transmembrane region" description="Helical" evidence="11">
    <location>
        <begin position="85"/>
        <end position="105"/>
    </location>
</feature>
<comment type="subcellular location">
    <subcellularLocation>
        <location evidence="2">Cell membrane</location>
        <topology evidence="2">Multi-pass membrane protein</topology>
    </subcellularLocation>
</comment>
<keyword evidence="8 10" id="KW-0472">Membrane</keyword>
<comment type="function">
    <text evidence="1 10">Part of cytochrome c oxidase, its function is unknown.</text>
</comment>